<proteinExistence type="inferred from homology"/>
<keyword evidence="11" id="KW-1185">Reference proteome</keyword>
<dbReference type="EMBL" id="KK784887">
    <property type="protein sequence ID" value="KDO72518.1"/>
    <property type="molecule type" value="Genomic_DNA"/>
</dbReference>
<evidence type="ECO:0000256" key="2">
    <source>
        <dbReference type="ARBA" id="ARBA00006206"/>
    </source>
</evidence>
<dbReference type="STRING" id="2711.A0A067FYT7"/>
<evidence type="ECO:0000313" key="11">
    <source>
        <dbReference type="Proteomes" id="UP000027120"/>
    </source>
</evidence>
<dbReference type="UniPathway" id="UPA00242"/>
<dbReference type="Gene3D" id="2.70.98.10">
    <property type="match status" value="1"/>
</dbReference>
<reference evidence="10 11" key="1">
    <citation type="submission" date="2014-04" db="EMBL/GenBank/DDBJ databases">
        <authorList>
            <consortium name="International Citrus Genome Consortium"/>
            <person name="Gmitter F."/>
            <person name="Chen C."/>
            <person name="Farmerie W."/>
            <person name="Harkins T."/>
            <person name="Desany B."/>
            <person name="Mohiuddin M."/>
            <person name="Kodira C."/>
            <person name="Borodovsky M."/>
            <person name="Lomsadze A."/>
            <person name="Burns P."/>
            <person name="Jenkins J."/>
            <person name="Prochnik S."/>
            <person name="Shu S."/>
            <person name="Chapman J."/>
            <person name="Pitluck S."/>
            <person name="Schmutz J."/>
            <person name="Rokhsar D."/>
        </authorList>
    </citation>
    <scope>NUCLEOTIDE SEQUENCE</scope>
</reference>
<dbReference type="NCBIfam" id="NF008277">
    <property type="entry name" value="PRK11055.1"/>
    <property type="match status" value="1"/>
</dbReference>
<dbReference type="GO" id="GO:0004034">
    <property type="term" value="F:aldose 1-epimerase activity"/>
    <property type="evidence" value="ECO:0000318"/>
    <property type="project" value="GO_Central"/>
</dbReference>
<feature type="binding site" evidence="8">
    <location>
        <begin position="192"/>
        <end position="194"/>
    </location>
    <ligand>
        <name>beta-D-galactose</name>
        <dbReference type="ChEBI" id="CHEBI:27667"/>
    </ligand>
</feature>
<gene>
    <name evidence="10" type="ORF">CISIN_1g017992mg</name>
</gene>
<feature type="active site" description="Proton donor" evidence="6">
    <location>
        <position position="192"/>
    </location>
</feature>
<comment type="pathway">
    <text evidence="1 5">Carbohydrate metabolism; hexose metabolism.</text>
</comment>
<protein>
    <recommendedName>
        <fullName evidence="5">Aldose 1-epimerase</fullName>
        <ecNumber evidence="5">5.1.3.3</ecNumber>
    </recommendedName>
</protein>
<evidence type="ECO:0000256" key="1">
    <source>
        <dbReference type="ARBA" id="ARBA00005028"/>
    </source>
</evidence>
<organism evidence="10 11">
    <name type="scientific">Citrus sinensis</name>
    <name type="common">Sweet orange</name>
    <name type="synonym">Citrus aurantium var. sinensis</name>
    <dbReference type="NCBI Taxonomy" id="2711"/>
    <lineage>
        <taxon>Eukaryota</taxon>
        <taxon>Viridiplantae</taxon>
        <taxon>Streptophyta</taxon>
        <taxon>Embryophyta</taxon>
        <taxon>Tracheophyta</taxon>
        <taxon>Spermatophyta</taxon>
        <taxon>Magnoliopsida</taxon>
        <taxon>eudicotyledons</taxon>
        <taxon>Gunneridae</taxon>
        <taxon>Pentapetalae</taxon>
        <taxon>rosids</taxon>
        <taxon>malvids</taxon>
        <taxon>Sapindales</taxon>
        <taxon>Rutaceae</taxon>
        <taxon>Aurantioideae</taxon>
        <taxon>Citrus</taxon>
    </lineage>
</organism>
<dbReference type="GO" id="GO:0006006">
    <property type="term" value="P:glucose metabolic process"/>
    <property type="evidence" value="ECO:0000318"/>
    <property type="project" value="GO_Central"/>
</dbReference>
<dbReference type="Proteomes" id="UP000027120">
    <property type="component" value="Unassembled WGS sequence"/>
</dbReference>
<dbReference type="PIRSF" id="PIRSF005096">
    <property type="entry name" value="GALM"/>
    <property type="match status" value="1"/>
</dbReference>
<evidence type="ECO:0000256" key="8">
    <source>
        <dbReference type="PIRSR" id="PIRSR005096-3"/>
    </source>
</evidence>
<evidence type="ECO:0000313" key="10">
    <source>
        <dbReference type="EMBL" id="KDO72518.1"/>
    </source>
</evidence>
<keyword evidence="4 5" id="KW-0119">Carbohydrate metabolism</keyword>
<evidence type="ECO:0000256" key="9">
    <source>
        <dbReference type="SAM" id="SignalP"/>
    </source>
</evidence>
<keyword evidence="3 5" id="KW-0413">Isomerase</keyword>
<comment type="catalytic activity">
    <reaction evidence="5">
        <text>alpha-D-glucose = beta-D-glucose</text>
        <dbReference type="Rhea" id="RHEA:10264"/>
        <dbReference type="ChEBI" id="CHEBI:15903"/>
        <dbReference type="ChEBI" id="CHEBI:17925"/>
        <dbReference type="EC" id="5.1.3.3"/>
    </reaction>
</comment>
<comment type="similarity">
    <text evidence="2 5">Belongs to the aldose epimerase family.</text>
</comment>
<dbReference type="eggNOG" id="KOG1604">
    <property type="taxonomic scope" value="Eukaryota"/>
</dbReference>
<sequence length="362" mass="39415">MRSSLVLCFVVLVAFGFVVHGSVASNAVGVYDLKKGNFSVKLTNWGATLISVVLPDKHGKLIDVALGYDSVNDYKNDSSYIGATVGRVANRIGGAQFTLDGIHYKLVANEGKNMLHGGKIGFSDVVWKVEKYQNEGHAPHVIFAYHSYDGEQGFPGDLSVTVGYTLVGDKQLRVTMKAKALNKATPVNLAQHTYWNLGGHNSGDILSEEIQIFASYFTPVDSQLIPTGHIVSVKGTPYDFLKPHTVGGRIDKLPHGYDINYVLEAGSGNKMKKVAVVHDKKSGIVMKLTTNQPGVQFYTANSLKDVKGKGGFVYQPHAALCLETQAFPDSVNHPNFPSTIVNPGETYKHHMVFKFSTSAPHY</sequence>
<evidence type="ECO:0000256" key="7">
    <source>
        <dbReference type="PIRSR" id="PIRSR005096-2"/>
    </source>
</evidence>
<dbReference type="AlphaFoldDB" id="A0A067FYT7"/>
<evidence type="ECO:0000256" key="3">
    <source>
        <dbReference type="ARBA" id="ARBA00023235"/>
    </source>
</evidence>
<dbReference type="InterPro" id="IPR047215">
    <property type="entry name" value="Galactose_mutarotase-like"/>
</dbReference>
<dbReference type="InterPro" id="IPR011013">
    <property type="entry name" value="Gal_mutarotase_sf_dom"/>
</dbReference>
<feature type="signal peptide" evidence="9">
    <location>
        <begin position="1"/>
        <end position="24"/>
    </location>
</feature>
<evidence type="ECO:0000256" key="6">
    <source>
        <dbReference type="PIRSR" id="PIRSR005096-1"/>
    </source>
</evidence>
<accession>A0A067FYT7</accession>
<evidence type="ECO:0000256" key="5">
    <source>
        <dbReference type="PIRNR" id="PIRNR005096"/>
    </source>
</evidence>
<dbReference type="SMR" id="A0A067FYT7"/>
<dbReference type="EC" id="5.1.3.3" evidence="5"/>
<evidence type="ECO:0000256" key="4">
    <source>
        <dbReference type="ARBA" id="ARBA00023277"/>
    </source>
</evidence>
<dbReference type="InterPro" id="IPR014718">
    <property type="entry name" value="GH-type_carb-bd"/>
</dbReference>
<dbReference type="PANTHER" id="PTHR10091">
    <property type="entry name" value="ALDOSE-1-EPIMERASE"/>
    <property type="match status" value="1"/>
</dbReference>
<dbReference type="InterPro" id="IPR015443">
    <property type="entry name" value="Aldose_1-epimerase"/>
</dbReference>
<dbReference type="InterPro" id="IPR008183">
    <property type="entry name" value="Aldose_1/G6P_1-epimerase"/>
</dbReference>
<feature type="binding site" evidence="8">
    <location>
        <begin position="90"/>
        <end position="91"/>
    </location>
    <ligand>
        <name>beta-D-galactose</name>
        <dbReference type="ChEBI" id="CHEBI:27667"/>
    </ligand>
</feature>
<dbReference type="SUPFAM" id="SSF74650">
    <property type="entry name" value="Galactose mutarotase-like"/>
    <property type="match status" value="1"/>
</dbReference>
<dbReference type="Pfam" id="PF01263">
    <property type="entry name" value="Aldose_epim"/>
    <property type="match status" value="1"/>
</dbReference>
<feature type="binding site" evidence="7">
    <location>
        <position position="258"/>
    </location>
    <ligand>
        <name>beta-D-galactose</name>
        <dbReference type="ChEBI" id="CHEBI:27667"/>
    </ligand>
</feature>
<name>A0A067FYT7_CITSI</name>
<dbReference type="GO" id="GO:0030246">
    <property type="term" value="F:carbohydrate binding"/>
    <property type="evidence" value="ECO:0007669"/>
    <property type="project" value="InterPro"/>
</dbReference>
<dbReference type="GO" id="GO:0033499">
    <property type="term" value="P:galactose catabolic process via UDP-galactose, Leloir pathway"/>
    <property type="evidence" value="ECO:0000318"/>
    <property type="project" value="GO_Central"/>
</dbReference>
<dbReference type="FunFam" id="2.70.98.10:FF:000008">
    <property type="entry name" value="Aldose 1-epimerase"/>
    <property type="match status" value="1"/>
</dbReference>
<dbReference type="PANTHER" id="PTHR10091:SF0">
    <property type="entry name" value="GALACTOSE MUTAROTASE"/>
    <property type="match status" value="1"/>
</dbReference>
<dbReference type="PaxDb" id="2711-XP_006482556.1"/>
<feature type="chain" id="PRO_5001640661" description="Aldose 1-epimerase" evidence="9">
    <location>
        <begin position="25"/>
        <end position="362"/>
    </location>
</feature>
<dbReference type="CDD" id="cd09019">
    <property type="entry name" value="galactose_mutarotase_like"/>
    <property type="match status" value="1"/>
</dbReference>
<keyword evidence="9" id="KW-0732">Signal</keyword>
<feature type="active site" description="Proton acceptor" evidence="6">
    <location>
        <position position="323"/>
    </location>
</feature>